<feature type="non-terminal residue" evidence="4">
    <location>
        <position position="1"/>
    </location>
</feature>
<dbReference type="Gene3D" id="3.30.500.10">
    <property type="entry name" value="MHC class I-like antigen recognition-like"/>
    <property type="match status" value="1"/>
</dbReference>
<dbReference type="PROSITE" id="PS50835">
    <property type="entry name" value="IG_LIKE"/>
    <property type="match status" value="1"/>
</dbReference>
<dbReference type="SMART" id="SM00407">
    <property type="entry name" value="IGc1"/>
    <property type="match status" value="1"/>
</dbReference>
<dbReference type="InterPro" id="IPR037055">
    <property type="entry name" value="MHC_I-like_Ag-recog_sf"/>
</dbReference>
<dbReference type="InterPro" id="IPR036179">
    <property type="entry name" value="Ig-like_dom_sf"/>
</dbReference>
<dbReference type="GO" id="GO:0071723">
    <property type="term" value="F:lipopeptide binding"/>
    <property type="evidence" value="ECO:0007669"/>
    <property type="project" value="TreeGrafter"/>
</dbReference>
<dbReference type="Proteomes" id="UP000534426">
    <property type="component" value="Unassembled WGS sequence"/>
</dbReference>
<dbReference type="GO" id="GO:0001916">
    <property type="term" value="P:positive regulation of T cell mediated cytotoxicity"/>
    <property type="evidence" value="ECO:0007669"/>
    <property type="project" value="TreeGrafter"/>
</dbReference>
<evidence type="ECO:0000313" key="4">
    <source>
        <dbReference type="EMBL" id="NWJ02767.1"/>
    </source>
</evidence>
<dbReference type="GO" id="GO:0030883">
    <property type="term" value="F:endogenous lipid antigen binding"/>
    <property type="evidence" value="ECO:0007669"/>
    <property type="project" value="TreeGrafter"/>
</dbReference>
<feature type="signal peptide" evidence="2">
    <location>
        <begin position="1"/>
        <end position="17"/>
    </location>
</feature>
<dbReference type="InterPro" id="IPR050208">
    <property type="entry name" value="MHC_class-I_related"/>
</dbReference>
<dbReference type="PANTHER" id="PTHR16675">
    <property type="entry name" value="MHC CLASS I-RELATED"/>
    <property type="match status" value="1"/>
</dbReference>
<keyword evidence="1" id="KW-0325">Glycoprotein</keyword>
<feature type="non-terminal residue" evidence="4">
    <location>
        <position position="276"/>
    </location>
</feature>
<dbReference type="GO" id="GO:0048006">
    <property type="term" value="P:antigen processing and presentation, endogenous lipid antigen via MHC class Ib"/>
    <property type="evidence" value="ECO:0007669"/>
    <property type="project" value="TreeGrafter"/>
</dbReference>
<dbReference type="InterPro" id="IPR003006">
    <property type="entry name" value="Ig/MHC_CS"/>
</dbReference>
<evidence type="ECO:0000259" key="3">
    <source>
        <dbReference type="PROSITE" id="PS50835"/>
    </source>
</evidence>
<feature type="chain" id="PRO_5029736868" evidence="2">
    <location>
        <begin position="18"/>
        <end position="276"/>
    </location>
</feature>
<accession>A0A7K4LFV1</accession>
<dbReference type="AlphaFoldDB" id="A0A7K4LFV1"/>
<evidence type="ECO:0000256" key="1">
    <source>
        <dbReference type="ARBA" id="ARBA00023180"/>
    </source>
</evidence>
<protein>
    <submittedName>
        <fullName evidence="4">CD1D protein</fullName>
    </submittedName>
</protein>
<feature type="domain" description="Ig-like" evidence="3">
    <location>
        <begin position="182"/>
        <end position="265"/>
    </location>
</feature>
<dbReference type="InterPro" id="IPR011162">
    <property type="entry name" value="MHC_I/II-like_Ag-recog"/>
</dbReference>
<dbReference type="InterPro" id="IPR003597">
    <property type="entry name" value="Ig_C1-set"/>
</dbReference>
<dbReference type="PANTHER" id="PTHR16675:SF160">
    <property type="entry name" value="T-CELL SURFACE GLYCOPROTEIN CD1A"/>
    <property type="match status" value="1"/>
</dbReference>
<sequence>LHTLHLFLTLAFQNTNAVDVGTSAELDGVAFASLHDTTWDIIYWYPWVFPALPKAEWEQLENLFKIYVHNLILLLKEDAVQHSEPYPFVYQSKIGCELYLNGSSTKFYHLGYNGQDLLYFDVDKALWVRQSGDAVAARIEAEFNSITGFLAVLQELLNVTCIKDMRSLLQHGQTELQRQVRPVAVVFAHQMPDPSRLLLVCRVTGFYPGAVRVSWLRDGHEVPPDPALGSTPLLPNADLTYQLRRIVALAPGDGHSYACRVQHSSLGGRDLLLPWG</sequence>
<evidence type="ECO:0000256" key="2">
    <source>
        <dbReference type="SAM" id="SignalP"/>
    </source>
</evidence>
<dbReference type="GO" id="GO:0048007">
    <property type="term" value="P:antigen processing and presentation, exogenous lipid antigen via MHC class Ib"/>
    <property type="evidence" value="ECO:0007669"/>
    <property type="project" value="TreeGrafter"/>
</dbReference>
<dbReference type="GO" id="GO:0009897">
    <property type="term" value="C:external side of plasma membrane"/>
    <property type="evidence" value="ECO:0007669"/>
    <property type="project" value="TreeGrafter"/>
</dbReference>
<organism evidence="4 5">
    <name type="scientific">Crypturellus undulatus</name>
    <dbReference type="NCBI Taxonomy" id="48396"/>
    <lineage>
        <taxon>Eukaryota</taxon>
        <taxon>Metazoa</taxon>
        <taxon>Chordata</taxon>
        <taxon>Craniata</taxon>
        <taxon>Vertebrata</taxon>
        <taxon>Euteleostomi</taxon>
        <taxon>Archelosauria</taxon>
        <taxon>Archosauria</taxon>
        <taxon>Dinosauria</taxon>
        <taxon>Saurischia</taxon>
        <taxon>Theropoda</taxon>
        <taxon>Coelurosauria</taxon>
        <taxon>Aves</taxon>
        <taxon>Palaeognathae</taxon>
        <taxon>Tinamiformes</taxon>
        <taxon>Tinamidae</taxon>
        <taxon>Crypturellus</taxon>
    </lineage>
</organism>
<reference evidence="4 5" key="1">
    <citation type="submission" date="2019-09" db="EMBL/GenBank/DDBJ databases">
        <title>Bird 10,000 Genomes (B10K) Project - Family phase.</title>
        <authorList>
            <person name="Zhang G."/>
        </authorList>
    </citation>
    <scope>NUCLEOTIDE SEQUENCE [LARGE SCALE GENOMIC DNA]</scope>
    <source>
        <strain evidence="4">B10K-MSB-37135</strain>
        <tissue evidence="4">Heart</tissue>
    </source>
</reference>
<dbReference type="InterPro" id="IPR007110">
    <property type="entry name" value="Ig-like_dom"/>
</dbReference>
<dbReference type="Pfam" id="PF16497">
    <property type="entry name" value="MHC_I_3"/>
    <property type="match status" value="1"/>
</dbReference>
<dbReference type="Pfam" id="PF07654">
    <property type="entry name" value="C1-set"/>
    <property type="match status" value="1"/>
</dbReference>
<dbReference type="GO" id="GO:0030884">
    <property type="term" value="F:exogenous lipid antigen binding"/>
    <property type="evidence" value="ECO:0007669"/>
    <property type="project" value="TreeGrafter"/>
</dbReference>
<dbReference type="InterPro" id="IPR013783">
    <property type="entry name" value="Ig-like_fold"/>
</dbReference>
<name>A0A7K4LFV1_9AVES</name>
<keyword evidence="2" id="KW-0732">Signal</keyword>
<dbReference type="EMBL" id="VWPW01010837">
    <property type="protein sequence ID" value="NWJ02767.1"/>
    <property type="molecule type" value="Genomic_DNA"/>
</dbReference>
<dbReference type="PROSITE" id="PS00290">
    <property type="entry name" value="IG_MHC"/>
    <property type="match status" value="1"/>
</dbReference>
<comment type="caution">
    <text evidence="4">The sequence shown here is derived from an EMBL/GenBank/DDBJ whole genome shotgun (WGS) entry which is preliminary data.</text>
</comment>
<proteinExistence type="predicted"/>
<dbReference type="GO" id="GO:0005615">
    <property type="term" value="C:extracellular space"/>
    <property type="evidence" value="ECO:0007669"/>
    <property type="project" value="TreeGrafter"/>
</dbReference>
<dbReference type="SUPFAM" id="SSF48726">
    <property type="entry name" value="Immunoglobulin"/>
    <property type="match status" value="1"/>
</dbReference>
<keyword evidence="5" id="KW-1185">Reference proteome</keyword>
<dbReference type="SUPFAM" id="SSF54452">
    <property type="entry name" value="MHC antigen-recognition domain"/>
    <property type="match status" value="1"/>
</dbReference>
<dbReference type="Gene3D" id="2.60.40.10">
    <property type="entry name" value="Immunoglobulins"/>
    <property type="match status" value="1"/>
</dbReference>
<dbReference type="GO" id="GO:0006955">
    <property type="term" value="P:immune response"/>
    <property type="evidence" value="ECO:0007669"/>
    <property type="project" value="TreeGrafter"/>
</dbReference>
<gene>
    <name evidence="4" type="primary">Cd1d_0</name>
    <name evidence="4" type="ORF">CRYUND_R11197</name>
</gene>
<dbReference type="InterPro" id="IPR011161">
    <property type="entry name" value="MHC_I-like_Ag-recog"/>
</dbReference>
<evidence type="ECO:0000313" key="5">
    <source>
        <dbReference type="Proteomes" id="UP000534426"/>
    </source>
</evidence>